<reference evidence="1" key="1">
    <citation type="submission" date="2020-03" db="EMBL/GenBank/DDBJ databases">
        <title>Complete genome sequence of sixteen Streptomyces strains facilitates identification of candidate genes involved in plant growth-promotion in grain legumes and cereals.</title>
        <authorList>
            <person name="Gopalakrishnan S."/>
            <person name="Thakur V."/>
            <person name="Saxena R."/>
            <person name="Vadlamudi S."/>
            <person name="Purohit S."/>
            <person name="Kumar V."/>
            <person name="Rathore A."/>
            <person name="Chitikineni A."/>
            <person name="Varshney R.K."/>
        </authorList>
    </citation>
    <scope>NUCLEOTIDE SEQUENCE</scope>
    <source>
        <strain evidence="1">CAI-93</strain>
    </source>
</reference>
<dbReference type="Proteomes" id="UP000556843">
    <property type="component" value="Unassembled WGS sequence"/>
</dbReference>
<name>A0ACC7Y518_9ACTN</name>
<accession>A0ACC7Y518</accession>
<protein>
    <submittedName>
        <fullName evidence="1">Helix-turn-helix transcriptional regulator</fullName>
    </submittedName>
</protein>
<evidence type="ECO:0000313" key="1">
    <source>
        <dbReference type="EMBL" id="NUV76898.1"/>
    </source>
</evidence>
<sequence>MAIVGDIDHRLAELGMPVCEFTEAVGVTPANIAVLENGRAKALRFSTPDAICRVLDCQPGDLLRRVPDDAEATRPSGRPDLSPPAPGPAAAPAGHPRRRPGPGRGGGSCGRGRSPRG</sequence>
<evidence type="ECO:0000313" key="2">
    <source>
        <dbReference type="Proteomes" id="UP000556843"/>
    </source>
</evidence>
<organism evidence="1 2">
    <name type="scientific">Streptomyces fungicidicus</name>
    <dbReference type="NCBI Taxonomy" id="68203"/>
    <lineage>
        <taxon>Bacteria</taxon>
        <taxon>Bacillati</taxon>
        <taxon>Actinomycetota</taxon>
        <taxon>Actinomycetes</taxon>
        <taxon>Kitasatosporales</taxon>
        <taxon>Streptomycetaceae</taxon>
        <taxon>Streptomyces</taxon>
    </lineage>
</organism>
<keyword evidence="2" id="KW-1185">Reference proteome</keyword>
<proteinExistence type="predicted"/>
<comment type="caution">
    <text evidence="1">The sequence shown here is derived from an EMBL/GenBank/DDBJ whole genome shotgun (WGS) entry which is preliminary data.</text>
</comment>
<gene>
    <name evidence="1" type="ORF">G6W56_22645</name>
</gene>
<dbReference type="EMBL" id="JAANNW010000021">
    <property type="protein sequence ID" value="NUV76898.1"/>
    <property type="molecule type" value="Genomic_DNA"/>
</dbReference>